<dbReference type="SUPFAM" id="SSF82866">
    <property type="entry name" value="Multidrug efflux transporter AcrB transmembrane domain"/>
    <property type="match status" value="1"/>
</dbReference>
<dbReference type="Pfam" id="PF07549">
    <property type="entry name" value="Sec_GG"/>
    <property type="match status" value="1"/>
</dbReference>
<dbReference type="InterPro" id="IPR022813">
    <property type="entry name" value="SecD/SecF_arch_bac"/>
</dbReference>
<proteinExistence type="inferred from homology"/>
<evidence type="ECO:0000256" key="7">
    <source>
        <dbReference type="ARBA" id="ARBA00023010"/>
    </source>
</evidence>
<comment type="subcellular location">
    <subcellularLocation>
        <location evidence="1 10">Cell membrane</location>
        <topology evidence="1 10">Multi-pass membrane protein</topology>
    </subcellularLocation>
</comment>
<comment type="subunit">
    <text evidence="10">Forms a complex with SecD. Part of the essential Sec protein translocation apparatus which comprises SecA, SecYEG and auxiliary proteins SecDF-YajC and YidC.</text>
</comment>
<keyword evidence="4 10" id="KW-0812">Transmembrane</keyword>
<dbReference type="InterPro" id="IPR048634">
    <property type="entry name" value="SecD_SecF_C"/>
</dbReference>
<gene>
    <name evidence="10 12" type="primary">secF</name>
    <name evidence="12" type="ORF">NTHI1209_02074</name>
</gene>
<dbReference type="PATRIC" id="fig|727.582.peg.1893"/>
<dbReference type="FunFam" id="1.20.1640.10:FF:000006">
    <property type="entry name" value="Protein-export membrane protein SecF"/>
    <property type="match status" value="1"/>
</dbReference>
<feature type="transmembrane region" description="Helical" evidence="10">
    <location>
        <begin position="255"/>
        <end position="273"/>
    </location>
</feature>
<reference evidence="12 13" key="1">
    <citation type="submission" date="2014-05" db="EMBL/GenBank/DDBJ databases">
        <title>Methylome analysis of the phasevarions of Haemophilus influenzae.</title>
        <authorList>
            <person name="Atack J.M."/>
            <person name="Fox K.L."/>
            <person name="Power P.M."/>
            <person name="Clark T."/>
            <person name="Jurcisek J."/>
            <person name="Korlach J."/>
            <person name="Bakaletz L.O."/>
            <person name="Jennings M.P."/>
        </authorList>
    </citation>
    <scope>NUCLEOTIDE SEQUENCE [LARGE SCALE GENOMIC DNA]</scope>
    <source>
        <strain evidence="12 13">1209</strain>
    </source>
</reference>
<dbReference type="Proteomes" id="UP000050700">
    <property type="component" value="Unassembled WGS sequence"/>
</dbReference>
<dbReference type="AlphaFoldDB" id="A0A158SZY0"/>
<feature type="transmembrane region" description="Helical" evidence="10">
    <location>
        <begin position="279"/>
        <end position="303"/>
    </location>
</feature>
<dbReference type="PANTHER" id="PTHR30081">
    <property type="entry name" value="PROTEIN-EXPORT MEMBRANE PROTEIN SEC"/>
    <property type="match status" value="1"/>
</dbReference>
<evidence type="ECO:0000256" key="2">
    <source>
        <dbReference type="ARBA" id="ARBA00022448"/>
    </source>
</evidence>
<accession>A0A158SZY0</accession>
<dbReference type="InterPro" id="IPR022646">
    <property type="entry name" value="SecD/SecF_CS"/>
</dbReference>
<keyword evidence="8 10" id="KW-0472">Membrane</keyword>
<dbReference type="Gene3D" id="1.20.1640.10">
    <property type="entry name" value="Multidrug efflux transporter AcrB transmembrane domain"/>
    <property type="match status" value="1"/>
</dbReference>
<dbReference type="GO" id="GO:0043952">
    <property type="term" value="P:protein transport by the Sec complex"/>
    <property type="evidence" value="ECO:0007669"/>
    <property type="project" value="UniProtKB-UniRule"/>
</dbReference>
<organism evidence="12 13">
    <name type="scientific">Haemophilus influenzae</name>
    <dbReference type="NCBI Taxonomy" id="727"/>
    <lineage>
        <taxon>Bacteria</taxon>
        <taxon>Pseudomonadati</taxon>
        <taxon>Pseudomonadota</taxon>
        <taxon>Gammaproteobacteria</taxon>
        <taxon>Pasteurellales</taxon>
        <taxon>Pasteurellaceae</taxon>
        <taxon>Haemophilus</taxon>
    </lineage>
</organism>
<evidence type="ECO:0000313" key="12">
    <source>
        <dbReference type="EMBL" id="KIS36424.1"/>
    </source>
</evidence>
<keyword evidence="3 10" id="KW-1003">Cell membrane</keyword>
<dbReference type="HAMAP" id="MF_01464_B">
    <property type="entry name" value="SecF_B"/>
    <property type="match status" value="1"/>
</dbReference>
<dbReference type="GO" id="GO:0005886">
    <property type="term" value="C:plasma membrane"/>
    <property type="evidence" value="ECO:0007669"/>
    <property type="project" value="UniProtKB-SubCell"/>
</dbReference>
<dbReference type="GO" id="GO:0006605">
    <property type="term" value="P:protein targeting"/>
    <property type="evidence" value="ECO:0007669"/>
    <property type="project" value="UniProtKB-UniRule"/>
</dbReference>
<dbReference type="NCBIfam" id="TIGR00966">
    <property type="entry name" value="transloc_SecF"/>
    <property type="match status" value="1"/>
</dbReference>
<evidence type="ECO:0000313" key="13">
    <source>
        <dbReference type="Proteomes" id="UP000050700"/>
    </source>
</evidence>
<dbReference type="InterPro" id="IPR005665">
    <property type="entry name" value="SecF_bac"/>
</dbReference>
<feature type="domain" description="Protein export membrane protein SecD/SecF C-terminal" evidence="11">
    <location>
        <begin position="121"/>
        <end position="306"/>
    </location>
</feature>
<sequence>MMKLFTKDKDGHFIREINGIKLPFPLTEFMKVRKLGYILSALLMVISLFFIITKGFNWGLDFTGGVVFDTHFSQSANLEQIRSKLHENGIESPVVQTTGSVQDVMIRLPASNNDSTIGEHVKSMLQNVDKDIQIRSIEFVGPNVGEELAQGAVYATLATLAMVLIYVGSRFEWRLGFGSIASLAHDVIITLGVFSALQIEIDLTFVAAILSVVGYSINDSIVVFDRVRENFRKIRRLDTIDIIDISLTQTLSRTIITSVTTLVVVMALFFFGGPSIHNFSLALLVGIGFGTYSSIFVAIAIAYDVGLRREHMIPPKVDKEIDELP</sequence>
<dbReference type="Pfam" id="PF02355">
    <property type="entry name" value="SecD_SecF_C"/>
    <property type="match status" value="1"/>
</dbReference>
<dbReference type="GO" id="GO:0065002">
    <property type="term" value="P:intracellular protein transmembrane transport"/>
    <property type="evidence" value="ECO:0007669"/>
    <property type="project" value="UniProtKB-UniRule"/>
</dbReference>
<keyword evidence="2 10" id="KW-0813">Transport</keyword>
<name>A0A158SZY0_HAEIF</name>
<protein>
    <recommendedName>
        <fullName evidence="10">Protein-export membrane protein SecF</fullName>
    </recommendedName>
</protein>
<evidence type="ECO:0000259" key="11">
    <source>
        <dbReference type="Pfam" id="PF02355"/>
    </source>
</evidence>
<feature type="transmembrane region" description="Helical" evidence="10">
    <location>
        <begin position="203"/>
        <end position="224"/>
    </location>
</feature>
<keyword evidence="5 10" id="KW-0653">Protein transport</keyword>
<feature type="transmembrane region" description="Helical" evidence="10">
    <location>
        <begin position="175"/>
        <end position="197"/>
    </location>
</feature>
<dbReference type="PANTHER" id="PTHR30081:SF8">
    <property type="entry name" value="PROTEIN TRANSLOCASE SUBUNIT SECF"/>
    <property type="match status" value="1"/>
</dbReference>
<dbReference type="EMBL" id="JMQP01000002">
    <property type="protein sequence ID" value="KIS36424.1"/>
    <property type="molecule type" value="Genomic_DNA"/>
</dbReference>
<comment type="function">
    <text evidence="10">Part of the Sec protein translocase complex. Interacts with the SecYEG preprotein conducting channel. SecDF uses the proton motive force (PMF) to complete protein translocation after the ATP-dependent function of SecA.</text>
</comment>
<keyword evidence="7 10" id="KW-0811">Translocation</keyword>
<dbReference type="GO" id="GO:0015450">
    <property type="term" value="F:protein-transporting ATPase activity"/>
    <property type="evidence" value="ECO:0007669"/>
    <property type="project" value="InterPro"/>
</dbReference>
<comment type="caution">
    <text evidence="12">The sequence shown here is derived from an EMBL/GenBank/DDBJ whole genome shotgun (WGS) entry which is preliminary data.</text>
</comment>
<evidence type="ECO:0000256" key="9">
    <source>
        <dbReference type="ARBA" id="ARBA00060763"/>
    </source>
</evidence>
<keyword evidence="6 10" id="KW-1133">Transmembrane helix</keyword>
<evidence type="ECO:0000256" key="10">
    <source>
        <dbReference type="HAMAP-Rule" id="MF_01464"/>
    </source>
</evidence>
<feature type="transmembrane region" description="Helical" evidence="10">
    <location>
        <begin position="148"/>
        <end position="168"/>
    </location>
</feature>
<evidence type="ECO:0000256" key="6">
    <source>
        <dbReference type="ARBA" id="ARBA00022989"/>
    </source>
</evidence>
<evidence type="ECO:0000256" key="1">
    <source>
        <dbReference type="ARBA" id="ARBA00004651"/>
    </source>
</evidence>
<feature type="transmembrane region" description="Helical" evidence="10">
    <location>
        <begin position="35"/>
        <end position="52"/>
    </location>
</feature>
<evidence type="ECO:0000256" key="5">
    <source>
        <dbReference type="ARBA" id="ARBA00022927"/>
    </source>
</evidence>
<evidence type="ECO:0000256" key="8">
    <source>
        <dbReference type="ARBA" id="ARBA00023136"/>
    </source>
</evidence>
<dbReference type="InterPro" id="IPR055344">
    <property type="entry name" value="SecD_SecF_C_bact"/>
</dbReference>
<dbReference type="InterPro" id="IPR022645">
    <property type="entry name" value="SecD/SecF_bac"/>
</dbReference>
<dbReference type="NCBIfam" id="TIGR00916">
    <property type="entry name" value="2A0604s01"/>
    <property type="match status" value="1"/>
</dbReference>
<evidence type="ECO:0000256" key="4">
    <source>
        <dbReference type="ARBA" id="ARBA00022692"/>
    </source>
</evidence>
<evidence type="ECO:0000256" key="3">
    <source>
        <dbReference type="ARBA" id="ARBA00022475"/>
    </source>
</evidence>
<comment type="similarity">
    <text evidence="9 10">Belongs to the SecD/SecF family. SecF subfamily.</text>
</comment>
<dbReference type="PRINTS" id="PR01755">
    <property type="entry name" value="SECFTRNLCASE"/>
</dbReference>